<dbReference type="GO" id="GO:0006355">
    <property type="term" value="P:regulation of DNA-templated transcription"/>
    <property type="evidence" value="ECO:0007669"/>
    <property type="project" value="InterPro"/>
</dbReference>
<dbReference type="Proteomes" id="UP000075809">
    <property type="component" value="Unassembled WGS sequence"/>
</dbReference>
<dbReference type="AlphaFoldDB" id="A0A151XDM9"/>
<dbReference type="RefSeq" id="XP_018317794.1">
    <property type="nucleotide sequence ID" value="XM_018462292.1"/>
</dbReference>
<comment type="subcellular location">
    <subcellularLocation>
        <location evidence="1 10">Nucleus</location>
    </subcellularLocation>
</comment>
<comment type="similarity">
    <text evidence="2 10">Belongs to the Mediator complex subunit 15 family.</text>
</comment>
<accession>A0A151XDM9</accession>
<comment type="subunit">
    <text evidence="3 10">Component of the Mediator complex.</text>
</comment>
<dbReference type="InterPro" id="IPR048386">
    <property type="entry name" value="Med15_C"/>
</dbReference>
<evidence type="ECO:0000256" key="11">
    <source>
        <dbReference type="SAM" id="MobiDB-lite"/>
    </source>
</evidence>
<feature type="compositionally biased region" description="Low complexity" evidence="11">
    <location>
        <begin position="300"/>
        <end position="318"/>
    </location>
</feature>
<evidence type="ECO:0000256" key="1">
    <source>
        <dbReference type="ARBA" id="ARBA00004123"/>
    </source>
</evidence>
<keyword evidence="5 10" id="KW-0805">Transcription regulation</keyword>
<evidence type="ECO:0000313" key="15">
    <source>
        <dbReference type="EMBL" id="KYQ58459.1"/>
    </source>
</evidence>
<evidence type="ECO:0000256" key="6">
    <source>
        <dbReference type="ARBA" id="ARBA00023159"/>
    </source>
</evidence>
<sequence length="631" mass="68565">MATDDSWKTPHFRQSVVAKIDEAIQVSGMPTTKNSIEMENHVFQKAKSKEEYLGFVARLILHVREMNSKKGATGNAPGTAGTNNQGMPDPIGALQTLARQGTGNNQMMSMGGPNHQGIIPQPPANTATNLLQSLNQRPAQPMNMPGMQNKMPGMGMMPSQTGGPMNHMGPIQSMQNNPMLTQMNQMGQGNIPPQMNQMVPGQMGQLGAGQMQQNMQSQMQTQLPGQMNNQITGPIGNIQTSIPQQMNQIGPGQLGPGQMQQQLNHIQRKPSEMMNTGFPGPRNVTPNQFLRQSPSPSAPSPAGLPSSNQMVASPALVPSPSPQHAIMTGPTRSVNSVGMASSPSSSLNTPGGVGATPSPQQEDQAYRDKVRQLSKYIEPLRRMIAKMSSEGNVDKLSKMKKLLEILSNPSKRMPLDTLLKCEVVLEKLDFKRGDGSVGPPVTTLKEHQIFSPLLEAVSAHLQSPVINHTLQRTFGPCLDALFGPEIKNLPPPLKKQKIEESSSEIPDVLQGEIARLDQRFKVSLDPAQQSGSRCIQLICWLDDRHLPCVPPISVTVPADYPSTPPRCVMAPHEYEATTFLCAVQKALNVRIAKLPRRFSLSQLLDTWEMSVRQASAPKEMSITASTVLMGL</sequence>
<dbReference type="FunFam" id="1.10.246.20:FF:000002">
    <property type="entry name" value="Mediator of RNA polymerase II transcription subunit 15"/>
    <property type="match status" value="1"/>
</dbReference>
<dbReference type="Pfam" id="PF21539">
    <property type="entry name" value="Med15_C"/>
    <property type="match status" value="1"/>
</dbReference>
<dbReference type="Pfam" id="PF21538">
    <property type="entry name" value="Med15_M"/>
    <property type="match status" value="1"/>
</dbReference>
<keyword evidence="8 10" id="KW-0539">Nucleus</keyword>
<keyword evidence="7 10" id="KW-0804">Transcription</keyword>
<evidence type="ECO:0000256" key="9">
    <source>
        <dbReference type="ARBA" id="ARBA00032016"/>
    </source>
</evidence>
<dbReference type="CTD" id="51586"/>
<evidence type="ECO:0000256" key="8">
    <source>
        <dbReference type="ARBA" id="ARBA00023242"/>
    </source>
</evidence>
<evidence type="ECO:0000256" key="4">
    <source>
        <dbReference type="ARBA" id="ARBA00019613"/>
    </source>
</evidence>
<name>A0A151XDM9_9HYME</name>
<reference evidence="15 16" key="1">
    <citation type="submission" date="2015-09" db="EMBL/GenBank/DDBJ databases">
        <title>Trachymyrmex zeteki WGS genome.</title>
        <authorList>
            <person name="Nygaard S."/>
            <person name="Hu H."/>
            <person name="Boomsma J."/>
            <person name="Zhang G."/>
        </authorList>
    </citation>
    <scope>NUCLEOTIDE SEQUENCE [LARGE SCALE GENOMIC DNA]</scope>
    <source>
        <strain evidence="15">Tzet28-1</strain>
        <tissue evidence="15">Whole body</tissue>
    </source>
</reference>
<feature type="domain" description="Mediator of RNA polymerase II transcription subunit 15 N-terminal" evidence="12">
    <location>
        <begin position="4"/>
        <end position="72"/>
    </location>
</feature>
<dbReference type="GO" id="GO:0005634">
    <property type="term" value="C:nucleus"/>
    <property type="evidence" value="ECO:0007669"/>
    <property type="project" value="UniProtKB-SubCell"/>
</dbReference>
<dbReference type="STRING" id="64791.A0A151XDM9"/>
<evidence type="ECO:0000259" key="13">
    <source>
        <dbReference type="Pfam" id="PF21538"/>
    </source>
</evidence>
<dbReference type="InterPro" id="IPR019087">
    <property type="entry name" value="Med15_N"/>
</dbReference>
<keyword evidence="16" id="KW-1185">Reference proteome</keyword>
<comment type="function">
    <text evidence="10">Component of the Mediator complex, a coactivator involved in the regulated transcription of nearly all RNA polymerase II-dependent genes. Mediator functions as a bridge to convey information from gene-specific regulatory proteins to the basal RNA polymerase II transcription machinery. Mediator is recruited to promoters by direct interactions with regulatory proteins and serves as a scaffold for the assembly of a functional preinitiation complex with RNA polymerase II and the general transcription factors.</text>
</comment>
<evidence type="ECO:0000259" key="12">
    <source>
        <dbReference type="Pfam" id="PF09606"/>
    </source>
</evidence>
<evidence type="ECO:0000256" key="2">
    <source>
        <dbReference type="ARBA" id="ARBA00009807"/>
    </source>
</evidence>
<dbReference type="Gene3D" id="1.10.246.20">
    <property type="entry name" value="Coactivator CBP, KIX domain"/>
    <property type="match status" value="1"/>
</dbReference>
<dbReference type="KEGG" id="mzt:108731788"/>
<dbReference type="Pfam" id="PF09606">
    <property type="entry name" value="Med15_N"/>
    <property type="match status" value="1"/>
</dbReference>
<gene>
    <name evidence="10" type="primary">MED15</name>
    <name evidence="15" type="ORF">ALC60_02495</name>
</gene>
<feature type="domain" description="ARC105/Med15 mediator subunit central" evidence="13">
    <location>
        <begin position="362"/>
        <end position="479"/>
    </location>
</feature>
<evidence type="ECO:0000256" key="10">
    <source>
        <dbReference type="RuleBase" id="RU364148"/>
    </source>
</evidence>
<evidence type="ECO:0000256" key="3">
    <source>
        <dbReference type="ARBA" id="ARBA00011837"/>
    </source>
</evidence>
<dbReference type="GO" id="GO:0003712">
    <property type="term" value="F:transcription coregulator activity"/>
    <property type="evidence" value="ECO:0007669"/>
    <property type="project" value="InterPro"/>
</dbReference>
<keyword evidence="6 10" id="KW-0010">Activator</keyword>
<feature type="compositionally biased region" description="Polar residues" evidence="11">
    <location>
        <begin position="330"/>
        <end position="349"/>
    </location>
</feature>
<dbReference type="OrthoDB" id="10055322at2759"/>
<dbReference type="GeneID" id="108731788"/>
<dbReference type="PANTHER" id="PTHR31804:SF3">
    <property type="entry name" value="MEDIATOR OF RNA POLYMERASE II TRANSCRIPTION SUBUNIT 15"/>
    <property type="match status" value="1"/>
</dbReference>
<feature type="region of interest" description="Disordered" evidence="11">
    <location>
        <begin position="271"/>
        <end position="365"/>
    </location>
</feature>
<evidence type="ECO:0000256" key="5">
    <source>
        <dbReference type="ARBA" id="ARBA00023015"/>
    </source>
</evidence>
<dbReference type="InterPro" id="IPR048385">
    <property type="entry name" value="Med15_central"/>
</dbReference>
<feature type="domain" description="ARC105/Med15 mediator subunit C-terminal" evidence="14">
    <location>
        <begin position="505"/>
        <end position="613"/>
    </location>
</feature>
<evidence type="ECO:0000256" key="7">
    <source>
        <dbReference type="ARBA" id="ARBA00023163"/>
    </source>
</evidence>
<dbReference type="PANTHER" id="PTHR31804">
    <property type="entry name" value="MEDIATOR OF RNA POLYMERASE II TRANSCRIPTION SUBUNIT 15"/>
    <property type="match status" value="1"/>
</dbReference>
<proteinExistence type="inferred from homology"/>
<organism evidence="15 16">
    <name type="scientific">Mycetomoellerius zeteki</name>
    <dbReference type="NCBI Taxonomy" id="64791"/>
    <lineage>
        <taxon>Eukaryota</taxon>
        <taxon>Metazoa</taxon>
        <taxon>Ecdysozoa</taxon>
        <taxon>Arthropoda</taxon>
        <taxon>Hexapoda</taxon>
        <taxon>Insecta</taxon>
        <taxon>Pterygota</taxon>
        <taxon>Neoptera</taxon>
        <taxon>Endopterygota</taxon>
        <taxon>Hymenoptera</taxon>
        <taxon>Apocrita</taxon>
        <taxon>Aculeata</taxon>
        <taxon>Formicoidea</taxon>
        <taxon>Formicidae</taxon>
        <taxon>Myrmicinae</taxon>
        <taxon>Mycetomoellerius</taxon>
    </lineage>
</organism>
<evidence type="ECO:0000259" key="14">
    <source>
        <dbReference type="Pfam" id="PF21539"/>
    </source>
</evidence>
<evidence type="ECO:0000313" key="16">
    <source>
        <dbReference type="Proteomes" id="UP000075809"/>
    </source>
</evidence>
<dbReference type="EMBL" id="KQ982268">
    <property type="protein sequence ID" value="KYQ58459.1"/>
    <property type="molecule type" value="Genomic_DNA"/>
</dbReference>
<dbReference type="InterPro" id="IPR036529">
    <property type="entry name" value="KIX_dom_sf"/>
</dbReference>
<protein>
    <recommendedName>
        <fullName evidence="4 10">Mediator of RNA polymerase II transcription subunit 15</fullName>
    </recommendedName>
    <alternativeName>
        <fullName evidence="9 10">Mediator complex subunit 15</fullName>
    </alternativeName>
</protein>